<evidence type="ECO:0000313" key="1">
    <source>
        <dbReference type="EMBL" id="EMT50112.1"/>
    </source>
</evidence>
<dbReference type="Proteomes" id="UP000012081">
    <property type="component" value="Unassembled WGS sequence"/>
</dbReference>
<protein>
    <submittedName>
        <fullName evidence="1">Uncharacterized protein</fullName>
    </submittedName>
</protein>
<comment type="caution">
    <text evidence="1">The sequence shown here is derived from an EMBL/GenBank/DDBJ whole genome shotgun (WGS) entry which is preliminary data.</text>
</comment>
<dbReference type="AlphaFoldDB" id="M8D9Z4"/>
<dbReference type="OrthoDB" id="2470378at2"/>
<dbReference type="RefSeq" id="WP_003392715.1">
    <property type="nucleotide sequence ID" value="NZ_APBN01000021.1"/>
</dbReference>
<sequence>MDVHEANRKQLDIWKRTIAYELAMMAPRSESACGEFLSRLERFEKQITGGPADCPNIERKRECIRT</sequence>
<name>M8D9Z4_9BACL</name>
<organism evidence="1 2">
    <name type="scientific">Brevibacillus borstelensis AK1</name>
    <dbReference type="NCBI Taxonomy" id="1300222"/>
    <lineage>
        <taxon>Bacteria</taxon>
        <taxon>Bacillati</taxon>
        <taxon>Bacillota</taxon>
        <taxon>Bacilli</taxon>
        <taxon>Bacillales</taxon>
        <taxon>Paenibacillaceae</taxon>
        <taxon>Brevibacillus</taxon>
    </lineage>
</organism>
<reference evidence="1 2" key="1">
    <citation type="submission" date="2013-03" db="EMBL/GenBank/DDBJ databases">
        <title>Assembly of a new bacterial strain Brevibacillus borstelensis AK1.</title>
        <authorList>
            <person name="Rajan I."/>
            <person name="PoliReddy D."/>
            <person name="Sugumar T."/>
            <person name="Rathinam K."/>
            <person name="Alqarawi S."/>
            <person name="Khalil A.B."/>
            <person name="Sivakumar N."/>
        </authorList>
    </citation>
    <scope>NUCLEOTIDE SEQUENCE [LARGE SCALE GENOMIC DNA]</scope>
    <source>
        <strain evidence="1 2">AK1</strain>
    </source>
</reference>
<accession>M8D9Z4</accession>
<proteinExistence type="predicted"/>
<dbReference type="EMBL" id="APBN01000021">
    <property type="protein sequence ID" value="EMT50112.1"/>
    <property type="molecule type" value="Genomic_DNA"/>
</dbReference>
<gene>
    <name evidence="1" type="ORF">I532_24211</name>
</gene>
<dbReference type="GeneID" id="89497151"/>
<dbReference type="PATRIC" id="fig|1300222.3.peg.5086"/>
<keyword evidence="2" id="KW-1185">Reference proteome</keyword>
<evidence type="ECO:0000313" key="2">
    <source>
        <dbReference type="Proteomes" id="UP000012081"/>
    </source>
</evidence>
<dbReference type="STRING" id="1300222.I532_24211"/>